<dbReference type="Gene3D" id="1.10.472.10">
    <property type="entry name" value="Cyclin-like"/>
    <property type="match status" value="1"/>
</dbReference>
<name>A0AAE0E0G6_9ROSI</name>
<keyword evidence="3" id="KW-1185">Reference proteome</keyword>
<evidence type="ECO:0000313" key="3">
    <source>
        <dbReference type="Proteomes" id="UP001281410"/>
    </source>
</evidence>
<dbReference type="CDD" id="cd20544">
    <property type="entry name" value="CYCLIN_AtCycD-like_rpt2"/>
    <property type="match status" value="1"/>
</dbReference>
<organism evidence="2 3">
    <name type="scientific">Dipteronia sinensis</name>
    <dbReference type="NCBI Taxonomy" id="43782"/>
    <lineage>
        <taxon>Eukaryota</taxon>
        <taxon>Viridiplantae</taxon>
        <taxon>Streptophyta</taxon>
        <taxon>Embryophyta</taxon>
        <taxon>Tracheophyta</taxon>
        <taxon>Spermatophyta</taxon>
        <taxon>Magnoliopsida</taxon>
        <taxon>eudicotyledons</taxon>
        <taxon>Gunneridae</taxon>
        <taxon>Pentapetalae</taxon>
        <taxon>rosids</taxon>
        <taxon>malvids</taxon>
        <taxon>Sapindales</taxon>
        <taxon>Sapindaceae</taxon>
        <taxon>Hippocastanoideae</taxon>
        <taxon>Acereae</taxon>
        <taxon>Dipteronia</taxon>
    </lineage>
</organism>
<evidence type="ECO:0000256" key="1">
    <source>
        <dbReference type="SAM" id="MobiDB-lite"/>
    </source>
</evidence>
<feature type="compositionally biased region" description="Acidic residues" evidence="1">
    <location>
        <begin position="190"/>
        <end position="221"/>
    </location>
</feature>
<proteinExistence type="predicted"/>
<gene>
    <name evidence="2" type="ORF">Dsin_022849</name>
</gene>
<dbReference type="Proteomes" id="UP001281410">
    <property type="component" value="Unassembled WGS sequence"/>
</dbReference>
<sequence length="231" mass="25577">MRLRGRIHPVNALCFVGYFTEMIPDDMCPSPRIVKEIIIQSSGNIDSTQYRPSVISASCVLIASSVRFPERFNECLDCFSPCNRVNMGDLSKCTELILEICRKIHIFGVTSLAGEASSSSSSAFDRPGKEPVAESSRTMEEIETRPGKEPAVEISEELKSEDIVYFELKWISDEYDSISMEVDAPVNEEAAPEGDEVDVDEAEDNGADADDEGYEGGDEAEDNQHQDSEEE</sequence>
<reference evidence="2" key="1">
    <citation type="journal article" date="2023" name="Plant J.">
        <title>Genome sequences and population genomics provide insights into the demographic history, inbreeding, and mutation load of two 'living fossil' tree species of Dipteronia.</title>
        <authorList>
            <person name="Feng Y."/>
            <person name="Comes H.P."/>
            <person name="Chen J."/>
            <person name="Zhu S."/>
            <person name="Lu R."/>
            <person name="Zhang X."/>
            <person name="Li P."/>
            <person name="Qiu J."/>
            <person name="Olsen K.M."/>
            <person name="Qiu Y."/>
        </authorList>
    </citation>
    <scope>NUCLEOTIDE SEQUENCE</scope>
    <source>
        <strain evidence="2">NBL</strain>
    </source>
</reference>
<dbReference type="AlphaFoldDB" id="A0AAE0E0G6"/>
<protein>
    <submittedName>
        <fullName evidence="2">Uncharacterized protein</fullName>
    </submittedName>
</protein>
<feature type="compositionally biased region" description="Basic and acidic residues" evidence="1">
    <location>
        <begin position="126"/>
        <end position="150"/>
    </location>
</feature>
<accession>A0AAE0E0G6</accession>
<evidence type="ECO:0000313" key="2">
    <source>
        <dbReference type="EMBL" id="KAK3199434.1"/>
    </source>
</evidence>
<feature type="region of interest" description="Disordered" evidence="1">
    <location>
        <begin position="181"/>
        <end position="231"/>
    </location>
</feature>
<feature type="compositionally biased region" description="Basic and acidic residues" evidence="1">
    <location>
        <begin position="222"/>
        <end position="231"/>
    </location>
</feature>
<dbReference type="EMBL" id="JANJYJ010000007">
    <property type="protein sequence ID" value="KAK3199434.1"/>
    <property type="molecule type" value="Genomic_DNA"/>
</dbReference>
<comment type="caution">
    <text evidence="2">The sequence shown here is derived from an EMBL/GenBank/DDBJ whole genome shotgun (WGS) entry which is preliminary data.</text>
</comment>
<feature type="region of interest" description="Disordered" evidence="1">
    <location>
        <begin position="116"/>
        <end position="150"/>
    </location>
</feature>